<feature type="non-terminal residue" evidence="2">
    <location>
        <position position="173"/>
    </location>
</feature>
<accession>A0A9P6R508</accession>
<sequence>MLSITGDIVCHSYFINGNIIYAPSITPEAIKKHKGMGPIVEFADVVKKKTWGKQAQDESALEKEIAAKMKEAVDKHQPISKRAASSDLAHEVLKKIAGGGKTTVAQDADDFVEIPMDPVKETSEDEKNLQKGIRESIMAMNLIGLNPKAEESSSTVPLKGSSTRNKKSASPSS</sequence>
<dbReference type="AlphaFoldDB" id="A0A9P6R508"/>
<evidence type="ECO:0000313" key="2">
    <source>
        <dbReference type="EMBL" id="KAG0311385.1"/>
    </source>
</evidence>
<comment type="caution">
    <text evidence="2">The sequence shown here is derived from an EMBL/GenBank/DDBJ whole genome shotgun (WGS) entry which is preliminary data.</text>
</comment>
<dbReference type="OrthoDB" id="10449080at2759"/>
<feature type="region of interest" description="Disordered" evidence="1">
    <location>
        <begin position="145"/>
        <end position="173"/>
    </location>
</feature>
<reference evidence="2" key="1">
    <citation type="journal article" date="2020" name="Fungal Divers.">
        <title>Resolving the Mortierellaceae phylogeny through synthesis of multi-gene phylogenetics and phylogenomics.</title>
        <authorList>
            <person name="Vandepol N."/>
            <person name="Liber J."/>
            <person name="Desiro A."/>
            <person name="Na H."/>
            <person name="Kennedy M."/>
            <person name="Barry K."/>
            <person name="Grigoriev I.V."/>
            <person name="Miller A.N."/>
            <person name="O'Donnell K."/>
            <person name="Stajich J.E."/>
            <person name="Bonito G."/>
        </authorList>
    </citation>
    <scope>NUCLEOTIDE SEQUENCE</scope>
    <source>
        <strain evidence="2">NVP60</strain>
    </source>
</reference>
<gene>
    <name evidence="2" type="ORF">BGZ97_011906</name>
</gene>
<organism evidence="2 3">
    <name type="scientific">Linnemannia gamsii</name>
    <dbReference type="NCBI Taxonomy" id="64522"/>
    <lineage>
        <taxon>Eukaryota</taxon>
        <taxon>Fungi</taxon>
        <taxon>Fungi incertae sedis</taxon>
        <taxon>Mucoromycota</taxon>
        <taxon>Mortierellomycotina</taxon>
        <taxon>Mortierellomycetes</taxon>
        <taxon>Mortierellales</taxon>
        <taxon>Mortierellaceae</taxon>
        <taxon>Linnemannia</taxon>
    </lineage>
</organism>
<protein>
    <submittedName>
        <fullName evidence="2">Uncharacterized protein</fullName>
    </submittedName>
</protein>
<evidence type="ECO:0000313" key="3">
    <source>
        <dbReference type="Proteomes" id="UP000823405"/>
    </source>
</evidence>
<dbReference type="Proteomes" id="UP000823405">
    <property type="component" value="Unassembled WGS sequence"/>
</dbReference>
<name>A0A9P6R508_9FUNG</name>
<feature type="compositionally biased region" description="Polar residues" evidence="1">
    <location>
        <begin position="152"/>
        <end position="173"/>
    </location>
</feature>
<dbReference type="EMBL" id="JAAAIN010000722">
    <property type="protein sequence ID" value="KAG0311385.1"/>
    <property type="molecule type" value="Genomic_DNA"/>
</dbReference>
<evidence type="ECO:0000256" key="1">
    <source>
        <dbReference type="SAM" id="MobiDB-lite"/>
    </source>
</evidence>
<proteinExistence type="predicted"/>
<keyword evidence="3" id="KW-1185">Reference proteome</keyword>